<evidence type="ECO:0000256" key="3">
    <source>
        <dbReference type="ARBA" id="ARBA00022801"/>
    </source>
</evidence>
<dbReference type="SUPFAM" id="SSF52096">
    <property type="entry name" value="ClpP/crotonase"/>
    <property type="match status" value="1"/>
</dbReference>
<dbReference type="InterPro" id="IPR045004">
    <property type="entry name" value="ECH_dom"/>
</dbReference>
<evidence type="ECO:0000313" key="5">
    <source>
        <dbReference type="EMBL" id="ALN81505.1"/>
    </source>
</evidence>
<comment type="catalytic activity">
    <reaction evidence="1">
        <text>3-hydroxy-2-methylpropanoyl-CoA + H2O = 3-hydroxy-2-methylpropanoate + CoA + H(+)</text>
        <dbReference type="Rhea" id="RHEA:20888"/>
        <dbReference type="ChEBI" id="CHEBI:11805"/>
        <dbReference type="ChEBI" id="CHEBI:15377"/>
        <dbReference type="ChEBI" id="CHEBI:15378"/>
        <dbReference type="ChEBI" id="CHEBI:57287"/>
        <dbReference type="ChEBI" id="CHEBI:57340"/>
        <dbReference type="EC" id="3.1.2.4"/>
    </reaction>
</comment>
<dbReference type="Gene3D" id="3.90.226.10">
    <property type="entry name" value="2-enoyl-CoA Hydratase, Chain A, domain 1"/>
    <property type="match status" value="1"/>
</dbReference>
<dbReference type="GO" id="GO:0016853">
    <property type="term" value="F:isomerase activity"/>
    <property type="evidence" value="ECO:0007669"/>
    <property type="project" value="UniProtKB-KW"/>
</dbReference>
<dbReference type="GO" id="GO:0006574">
    <property type="term" value="P:L-valine catabolic process"/>
    <property type="evidence" value="ECO:0007669"/>
    <property type="project" value="TreeGrafter"/>
</dbReference>
<sequence>MEERMNAVLENEAVVAPVLIEERGTANGRRIGFATLNAVATLNGLSLSMAELLDAQLLAWAQDEAVAVVVLQGAGEKAFCAGGDLHGLYRGMLEHRASGSRDIRDNVHAREFFETEYRLDHRIHTYPKPLLCWGHGIVMGGGIGLMAGASHRVVSERSKLAFPEITVGLYPDVGGSWLLNRVPQRAGLFLALTGAPLNAGDAIHAGLADHYLAEAQRETLYAALAAVNWADDGDDARRLSAVLKGCAEPAPPGPLQQHAAAIAAACAHDDLPAVVEAIAALDSDDAWLQNARKTLAAGSPGSARLGYELQRRAAGLSLADTFRLEYTASLHCAAHGDFAEGIRALLIDKDRTPRWNPARLAEATPAWAETFFSAPWPTQAHPLADLGATTETAA</sequence>
<keyword evidence="3" id="KW-0378">Hydrolase</keyword>
<dbReference type="KEGG" id="lab:LA76x_3379"/>
<gene>
    <name evidence="5" type="ORF">LA76x_3379</name>
</gene>
<dbReference type="eggNOG" id="COG1024">
    <property type="taxonomic scope" value="Bacteria"/>
</dbReference>
<dbReference type="InterPro" id="IPR032259">
    <property type="entry name" value="HIBYL-CoA-H"/>
</dbReference>
<dbReference type="GO" id="GO:0003860">
    <property type="term" value="F:3-hydroxyisobutyryl-CoA hydrolase activity"/>
    <property type="evidence" value="ECO:0007669"/>
    <property type="project" value="UniProtKB-EC"/>
</dbReference>
<dbReference type="PANTHER" id="PTHR43176">
    <property type="entry name" value="3-HYDROXYISOBUTYRYL-COA HYDROLASE-RELATED"/>
    <property type="match status" value="1"/>
</dbReference>
<dbReference type="Proteomes" id="UP000060787">
    <property type="component" value="Chromosome"/>
</dbReference>
<dbReference type="InterPro" id="IPR029045">
    <property type="entry name" value="ClpP/crotonase-like_dom_sf"/>
</dbReference>
<dbReference type="PATRIC" id="fig|84531.8.peg.3393"/>
<dbReference type="NCBIfam" id="NF004127">
    <property type="entry name" value="PRK05617.1"/>
    <property type="match status" value="1"/>
</dbReference>
<dbReference type="EMBL" id="CP011129">
    <property type="protein sequence ID" value="ALN81505.1"/>
    <property type="molecule type" value="Genomic_DNA"/>
</dbReference>
<evidence type="ECO:0000313" key="6">
    <source>
        <dbReference type="Proteomes" id="UP000060787"/>
    </source>
</evidence>
<keyword evidence="6" id="KW-1185">Reference proteome</keyword>
<protein>
    <recommendedName>
        <fullName evidence="2">3-hydroxyisobutyryl-CoA hydrolase</fullName>
        <ecNumber evidence="2">3.1.2.4</ecNumber>
    </recommendedName>
</protein>
<organism evidence="5 6">
    <name type="scientific">Lysobacter antibioticus</name>
    <dbReference type="NCBI Taxonomy" id="84531"/>
    <lineage>
        <taxon>Bacteria</taxon>
        <taxon>Pseudomonadati</taxon>
        <taxon>Pseudomonadota</taxon>
        <taxon>Gammaproteobacteria</taxon>
        <taxon>Lysobacterales</taxon>
        <taxon>Lysobacteraceae</taxon>
        <taxon>Lysobacter</taxon>
    </lineage>
</organism>
<dbReference type="GO" id="GO:0005829">
    <property type="term" value="C:cytosol"/>
    <property type="evidence" value="ECO:0007669"/>
    <property type="project" value="TreeGrafter"/>
</dbReference>
<dbReference type="STRING" id="84531.LA76x_3379"/>
<keyword evidence="5" id="KW-0413">Isomerase</keyword>
<evidence type="ECO:0000256" key="2">
    <source>
        <dbReference type="ARBA" id="ARBA00011915"/>
    </source>
</evidence>
<accession>A0A0S2FD74</accession>
<proteinExistence type="predicted"/>
<dbReference type="EC" id="3.1.2.4" evidence="2"/>
<dbReference type="Pfam" id="PF16113">
    <property type="entry name" value="ECH_2"/>
    <property type="match status" value="1"/>
</dbReference>
<reference evidence="5 6" key="1">
    <citation type="journal article" date="2015" name="BMC Genomics">
        <title>Comparative genomics and metabolic profiling of the genus Lysobacter.</title>
        <authorList>
            <person name="de Bruijn I."/>
            <person name="Cheng X."/>
            <person name="de Jager V."/>
            <person name="Exposito R.G."/>
            <person name="Watrous J."/>
            <person name="Patel N."/>
            <person name="Postma J."/>
            <person name="Dorrestein P.C."/>
            <person name="Kobayashi D."/>
            <person name="Raaijmakers J.M."/>
        </authorList>
    </citation>
    <scope>NUCLEOTIDE SEQUENCE [LARGE SCALE GENOMIC DNA]</scope>
    <source>
        <strain evidence="5 6">76</strain>
    </source>
</reference>
<dbReference type="AlphaFoldDB" id="A0A0S2FD74"/>
<evidence type="ECO:0000259" key="4">
    <source>
        <dbReference type="Pfam" id="PF16113"/>
    </source>
</evidence>
<dbReference type="CDD" id="cd06558">
    <property type="entry name" value="crotonase-like"/>
    <property type="match status" value="1"/>
</dbReference>
<feature type="domain" description="Enoyl-CoA hydratase/isomerase" evidence="4">
    <location>
        <begin position="32"/>
        <end position="372"/>
    </location>
</feature>
<dbReference type="PANTHER" id="PTHR43176:SF3">
    <property type="entry name" value="3-HYDROXYISOBUTYRYL-COA HYDROLASE, MITOCHONDRIAL"/>
    <property type="match status" value="1"/>
</dbReference>
<evidence type="ECO:0000256" key="1">
    <source>
        <dbReference type="ARBA" id="ARBA00001709"/>
    </source>
</evidence>
<name>A0A0S2FD74_LYSAN</name>